<evidence type="ECO:0008006" key="2">
    <source>
        <dbReference type="Google" id="ProtNLM"/>
    </source>
</evidence>
<dbReference type="InterPro" id="IPR035948">
    <property type="entry name" value="YwqG-like_sf"/>
</dbReference>
<evidence type="ECO:0000313" key="1">
    <source>
        <dbReference type="EMBL" id="VAW44929.1"/>
    </source>
</evidence>
<gene>
    <name evidence="1" type="ORF">MNBD_GAMMA03-164</name>
</gene>
<accession>A0A3B0W6K0</accession>
<sequence length="308" mass="35560">MGRINDFFKRFTYKDKNGENVNVSYVLDGEPKTNEDIEKLFTAFNLSKYFKTIKPLIRPKIDLTLIPDSNIKIGQSKVGGNPDLTNENKWPKTENKKSMSFIAQINCEELTKYDTQQLLPKKGLISFFYCADQEAWGFDPKDKSRFKVLYTENIENLKSTKFPNDLEQHSIFKSNQIKFESCLSIPAWEEDSIEGVIQDEDDDNYSEVSSGSENQIFGYANLIQGSMELECQLVTNGLYCGDPTGYEDPKEKELEKGKKDWILLLQIGSEDDKTGMMWGDSGKIYFWIKKQDLISKNFDNVWCILQCY</sequence>
<name>A0A3B0W6K0_9ZZZZ</name>
<protein>
    <recommendedName>
        <fullName evidence="2">DUF1963 domain-containing protein</fullName>
    </recommendedName>
</protein>
<dbReference type="EMBL" id="UOFC01000030">
    <property type="protein sequence ID" value="VAW44929.1"/>
    <property type="molecule type" value="Genomic_DNA"/>
</dbReference>
<dbReference type="PANTHER" id="PTHR36436">
    <property type="entry name" value="SLL5081 PROTEIN"/>
    <property type="match status" value="1"/>
</dbReference>
<dbReference type="PANTHER" id="PTHR36436:SF6">
    <property type="entry name" value="SLL5081 PROTEIN"/>
    <property type="match status" value="1"/>
</dbReference>
<proteinExistence type="predicted"/>
<dbReference type="AlphaFoldDB" id="A0A3B0W6K0"/>
<dbReference type="Pfam" id="PF09234">
    <property type="entry name" value="DUF1963"/>
    <property type="match status" value="1"/>
</dbReference>
<reference evidence="1" key="1">
    <citation type="submission" date="2018-06" db="EMBL/GenBank/DDBJ databases">
        <authorList>
            <person name="Zhirakovskaya E."/>
        </authorList>
    </citation>
    <scope>NUCLEOTIDE SEQUENCE</scope>
</reference>
<dbReference type="InterPro" id="IPR015315">
    <property type="entry name" value="DUF1963"/>
</dbReference>
<dbReference type="SUPFAM" id="SSF103032">
    <property type="entry name" value="Hypothetical protein YwqG"/>
    <property type="match status" value="1"/>
</dbReference>
<dbReference type="Gene3D" id="2.30.320.10">
    <property type="entry name" value="YwqG-like"/>
    <property type="match status" value="1"/>
</dbReference>
<organism evidence="1">
    <name type="scientific">hydrothermal vent metagenome</name>
    <dbReference type="NCBI Taxonomy" id="652676"/>
    <lineage>
        <taxon>unclassified sequences</taxon>
        <taxon>metagenomes</taxon>
        <taxon>ecological metagenomes</taxon>
    </lineage>
</organism>